<dbReference type="Proteomes" id="UP000314294">
    <property type="component" value="Unassembled WGS sequence"/>
</dbReference>
<feature type="region of interest" description="Disordered" evidence="1">
    <location>
        <begin position="109"/>
        <end position="135"/>
    </location>
</feature>
<proteinExistence type="predicted"/>
<name>A0A4Z2JDF2_9TELE</name>
<evidence type="ECO:0000313" key="4">
    <source>
        <dbReference type="Proteomes" id="UP000314294"/>
    </source>
</evidence>
<protein>
    <submittedName>
        <fullName evidence="3">Uncharacterized protein</fullName>
    </submittedName>
</protein>
<evidence type="ECO:0000256" key="1">
    <source>
        <dbReference type="SAM" id="MobiDB-lite"/>
    </source>
</evidence>
<feature type="transmembrane region" description="Helical" evidence="2">
    <location>
        <begin position="79"/>
        <end position="103"/>
    </location>
</feature>
<keyword evidence="4" id="KW-1185">Reference proteome</keyword>
<feature type="compositionally biased region" description="Low complexity" evidence="1">
    <location>
        <begin position="113"/>
        <end position="129"/>
    </location>
</feature>
<comment type="caution">
    <text evidence="3">The sequence shown here is derived from an EMBL/GenBank/DDBJ whole genome shotgun (WGS) entry which is preliminary data.</text>
</comment>
<sequence length="189" mass="20347">MGKEKTKGGKTNTLGLEEFLQSSHFILQVAHQLIVGILIDDSVAFDVLSSTMVNTAWDRLLVSFMLVAATVLSGRPYVILTAIIIIIIITIIIITIIITSIWAPPRDAGSRCPTPQTPAGPLTATGPPQTDSPRRCSAWQQLSGSSCQEQSFALLLCQAPLSANTHATLLGARLVLPGCWRADGQTRLW</sequence>
<gene>
    <name evidence="3" type="ORF">EYF80_002025</name>
</gene>
<keyword evidence="2" id="KW-0472">Membrane</keyword>
<dbReference type="AlphaFoldDB" id="A0A4Z2JDF2"/>
<keyword evidence="2" id="KW-1133">Transmembrane helix</keyword>
<feature type="transmembrane region" description="Helical" evidence="2">
    <location>
        <begin position="56"/>
        <end position="73"/>
    </location>
</feature>
<organism evidence="3 4">
    <name type="scientific">Liparis tanakae</name>
    <name type="common">Tanaka's snailfish</name>
    <dbReference type="NCBI Taxonomy" id="230148"/>
    <lineage>
        <taxon>Eukaryota</taxon>
        <taxon>Metazoa</taxon>
        <taxon>Chordata</taxon>
        <taxon>Craniata</taxon>
        <taxon>Vertebrata</taxon>
        <taxon>Euteleostomi</taxon>
        <taxon>Actinopterygii</taxon>
        <taxon>Neopterygii</taxon>
        <taxon>Teleostei</taxon>
        <taxon>Neoteleostei</taxon>
        <taxon>Acanthomorphata</taxon>
        <taxon>Eupercaria</taxon>
        <taxon>Perciformes</taxon>
        <taxon>Cottioidei</taxon>
        <taxon>Cottales</taxon>
        <taxon>Liparidae</taxon>
        <taxon>Liparis</taxon>
    </lineage>
</organism>
<keyword evidence="2" id="KW-0812">Transmembrane</keyword>
<evidence type="ECO:0000256" key="2">
    <source>
        <dbReference type="SAM" id="Phobius"/>
    </source>
</evidence>
<dbReference type="EMBL" id="SRLO01000009">
    <property type="protein sequence ID" value="TNN87678.1"/>
    <property type="molecule type" value="Genomic_DNA"/>
</dbReference>
<reference evidence="3 4" key="1">
    <citation type="submission" date="2019-03" db="EMBL/GenBank/DDBJ databases">
        <title>First draft genome of Liparis tanakae, snailfish: a comprehensive survey of snailfish specific genes.</title>
        <authorList>
            <person name="Kim W."/>
            <person name="Song I."/>
            <person name="Jeong J.-H."/>
            <person name="Kim D."/>
            <person name="Kim S."/>
            <person name="Ryu S."/>
            <person name="Song J.Y."/>
            <person name="Lee S.K."/>
        </authorList>
    </citation>
    <scope>NUCLEOTIDE SEQUENCE [LARGE SCALE GENOMIC DNA]</scope>
    <source>
        <tissue evidence="3">Muscle</tissue>
    </source>
</reference>
<accession>A0A4Z2JDF2</accession>
<evidence type="ECO:0000313" key="3">
    <source>
        <dbReference type="EMBL" id="TNN87678.1"/>
    </source>
</evidence>